<comment type="caution">
    <text evidence="2">The sequence shown here is derived from an EMBL/GenBank/DDBJ whole genome shotgun (WGS) entry which is preliminary data.</text>
</comment>
<organism evidence="2 3">
    <name type="scientific">Rhodobium gokarnense</name>
    <dbReference type="NCBI Taxonomy" id="364296"/>
    <lineage>
        <taxon>Bacteria</taxon>
        <taxon>Pseudomonadati</taxon>
        <taxon>Pseudomonadota</taxon>
        <taxon>Alphaproteobacteria</taxon>
        <taxon>Hyphomicrobiales</taxon>
        <taxon>Rhodobiaceae</taxon>
        <taxon>Rhodobium</taxon>
    </lineage>
</organism>
<dbReference type="InterPro" id="IPR018490">
    <property type="entry name" value="cNMP-bd_dom_sf"/>
</dbReference>
<gene>
    <name evidence="2" type="ORF">M2319_001426</name>
</gene>
<evidence type="ECO:0000313" key="3">
    <source>
        <dbReference type="Proteomes" id="UP001209755"/>
    </source>
</evidence>
<protein>
    <submittedName>
        <fullName evidence="2">CRP-like cAMP-binding protein</fullName>
    </submittedName>
</protein>
<dbReference type="CDD" id="cd00038">
    <property type="entry name" value="CAP_ED"/>
    <property type="match status" value="1"/>
</dbReference>
<accession>A0ABT3H9P1</accession>
<dbReference type="InterPro" id="IPR014710">
    <property type="entry name" value="RmlC-like_jellyroll"/>
</dbReference>
<keyword evidence="3" id="KW-1185">Reference proteome</keyword>
<dbReference type="SUPFAM" id="SSF51206">
    <property type="entry name" value="cAMP-binding domain-like"/>
    <property type="match status" value="1"/>
</dbReference>
<proteinExistence type="predicted"/>
<evidence type="ECO:0000313" key="2">
    <source>
        <dbReference type="EMBL" id="MCW2307104.1"/>
    </source>
</evidence>
<evidence type="ECO:0000259" key="1">
    <source>
        <dbReference type="PROSITE" id="PS50042"/>
    </source>
</evidence>
<dbReference type="RefSeq" id="WP_264600754.1">
    <property type="nucleotide sequence ID" value="NZ_JAOQNS010000003.1"/>
</dbReference>
<dbReference type="PROSITE" id="PS50042">
    <property type="entry name" value="CNMP_BINDING_3"/>
    <property type="match status" value="1"/>
</dbReference>
<dbReference type="SMART" id="SM00100">
    <property type="entry name" value="cNMP"/>
    <property type="match status" value="1"/>
</dbReference>
<dbReference type="InterPro" id="IPR000595">
    <property type="entry name" value="cNMP-bd_dom"/>
</dbReference>
<sequence length="160" mass="17956">MVDQRDMASIIGEVGFFDGLPPDTLELLAGCAKNVRFNAGDYIYREGQAADTFYIIRHGSVAVQLHVPGRRPLVIESLTTNEVLGWSWIVAPYRWSFDAQCVTLVRALAFDATCLRTKMETDCAVGYEMLRRFVTVMSQRLRGTRIRLADMYAPTVNAAD</sequence>
<dbReference type="Proteomes" id="UP001209755">
    <property type="component" value="Unassembled WGS sequence"/>
</dbReference>
<dbReference type="Pfam" id="PF00027">
    <property type="entry name" value="cNMP_binding"/>
    <property type="match status" value="1"/>
</dbReference>
<reference evidence="3" key="1">
    <citation type="submission" date="2023-07" db="EMBL/GenBank/DDBJ databases">
        <title>Genome sequencing of Purple Non-Sulfur Bacteria from various extreme environments.</title>
        <authorList>
            <person name="Mayer M."/>
        </authorList>
    </citation>
    <scope>NUCLEOTIDE SEQUENCE [LARGE SCALE GENOMIC DNA]</scope>
    <source>
        <strain evidence="3">DSM 17935</strain>
    </source>
</reference>
<dbReference type="EMBL" id="JAOQNS010000003">
    <property type="protein sequence ID" value="MCW2307104.1"/>
    <property type="molecule type" value="Genomic_DNA"/>
</dbReference>
<dbReference type="Gene3D" id="2.60.120.10">
    <property type="entry name" value="Jelly Rolls"/>
    <property type="match status" value="1"/>
</dbReference>
<name>A0ABT3H9P1_9HYPH</name>
<feature type="domain" description="Cyclic nucleotide-binding" evidence="1">
    <location>
        <begin position="16"/>
        <end position="85"/>
    </location>
</feature>